<dbReference type="InterPro" id="IPR032876">
    <property type="entry name" value="J_dom"/>
</dbReference>
<dbReference type="SUPFAM" id="SSF49899">
    <property type="entry name" value="Concanavalin A-like lectins/glucanases"/>
    <property type="match status" value="1"/>
</dbReference>
<reference evidence="2" key="1">
    <citation type="submission" date="2020-05" db="EMBL/GenBank/DDBJ databases">
        <title>Isolation and characterization of the novel bacteriophage AXL3 against Stenotrophomonas maltophilia.</title>
        <authorList>
            <person name="McCutcheon J.G."/>
            <person name="Lin A."/>
            <person name="Dennis J."/>
        </authorList>
    </citation>
    <scope>NUCLEOTIDE SEQUENCE [LARGE SCALE GENOMIC DNA]</scope>
</reference>
<evidence type="ECO:0000313" key="3">
    <source>
        <dbReference type="Proteomes" id="UP000509379"/>
    </source>
</evidence>
<protein>
    <submittedName>
        <fullName evidence="2">Central tail hub</fullName>
    </submittedName>
</protein>
<name>A0A7D5BU33_9CAUD</name>
<evidence type="ECO:0000259" key="1">
    <source>
        <dbReference type="Pfam" id="PF13550"/>
    </source>
</evidence>
<organism evidence="2 3">
    <name type="scientific">Stenotrophomonas phage vB_SmaS-AXL_3</name>
    <dbReference type="NCBI Taxonomy" id="2740427"/>
    <lineage>
        <taxon>Viruses</taxon>
        <taxon>Duplodnaviria</taxon>
        <taxon>Heunggongvirae</taxon>
        <taxon>Uroviricota</taxon>
        <taxon>Caudoviricetes</taxon>
        <taxon>Axeltriavirus</taxon>
        <taxon>Axeltriavirus AXL3</taxon>
    </lineage>
</organism>
<feature type="domain" description="Tip attachment protein J" evidence="1">
    <location>
        <begin position="283"/>
        <end position="448"/>
    </location>
</feature>
<gene>
    <name evidence="2" type="ORF">AXL3_21</name>
</gene>
<dbReference type="Gene3D" id="2.60.120.200">
    <property type="match status" value="1"/>
</dbReference>
<dbReference type="Proteomes" id="UP000509379">
    <property type="component" value="Segment"/>
</dbReference>
<proteinExistence type="predicted"/>
<sequence>MWAAIVIIVIALLLVLAAPKPKIENARAANLGDFQFPRSKEGDPVPWFLGTVRLKSPNSLWYGDYTPVPIKKKQKTGLFSSKKVTVGYKYHIGLDLCWCLAGDDTVELLRLWSDKYTFFQGSLTTQSSINVNLPNLFGGEEQRGGLIGTIDFYPGRFNEERNPYLMQVASPDVPAYVGQCRTVFRGSVSTLASGFYFGTTTNVNAISAEMRRISRKVHPTYSVMPNGFDVNPMEFMYAAFTEKFGMPGVSTDNIDLPSWQACAQQLYNEGFGMSLLVQQGVTGKDLAEEALRIADGILYQDDETGKMVARLIRDDYDLEDLPIFDQSVVKELVNFNKTTWEQTYNQCRVTFKDRANEYADKAATAQDFANINFQQRVKNTDISVPGCFVNDEANNLAVRQLSLLSVPLFQIEIRCNRKASLMKPGDVFIFNYAPYGITNMVMRIQRIDKGLLTDGVVTINAVQDRFATALAVFAPPGGSGWVPIQTGALPVTDRLFFETPKWFHQFLETKPAANQAAGYVVAKKPGSASVGYDAEVSANGTYSDVLLAADDNPYSGSFLLATSFTASNGRSGGYSAAGFRIEVVDLPTELVDQNGSYDPTGQFFVLMNGEFMQPTDLVNNGDGTYDFTGVYRALLDTTFQTHAIGSRGYLVKQSDGLLPTFVGDTATLYGRLRDVTPNDTLPVDQALTNSLVMSQRAYRPAPPDYVTVEGSRAPSAVAAGGSVSLSWRARNRNTNTVVAYDAGAEAQEAGVDYGWRSRVGAGSWSALTYVAAPPVSVPVPGSAGIVEYEVFSRRDGVNSWTGDSCFVEATVPLPTDDFAIAVLADNPTWFAKHNEAVDSTVAVNYGTGAAGTYVPKLSNSAAPIFVGGDVCWNNSSSDYCDIPAACLPAGTDEFTLEIMVNEAVLNNYQALIDRDAEGVVRKWQWRLDASGVQNFIQIISGVSTVSGAGASVGATCLLGVRVKTDGECTIWKNGAVVTTGSVPTGLDWGHDTTGLRVLRRIQGDSANTGKCAASIIYDYALSDARMLVHAQEAGLA</sequence>
<keyword evidence="3" id="KW-1185">Reference proteome</keyword>
<dbReference type="InterPro" id="IPR013320">
    <property type="entry name" value="ConA-like_dom_sf"/>
</dbReference>
<dbReference type="EMBL" id="MT536174">
    <property type="protein sequence ID" value="QKW95563.1"/>
    <property type="molecule type" value="Genomic_DNA"/>
</dbReference>
<accession>A0A7D5BU33</accession>
<dbReference type="Pfam" id="PF13550">
    <property type="entry name" value="Phage-tail_3"/>
    <property type="match status" value="1"/>
</dbReference>
<evidence type="ECO:0000313" key="2">
    <source>
        <dbReference type="EMBL" id="QKW95563.1"/>
    </source>
</evidence>